<evidence type="ECO:0000259" key="2">
    <source>
        <dbReference type="Pfam" id="PF23155"/>
    </source>
</evidence>
<sequence length="195" mass="21323">MRTTQHLTISIPIPGTLPPFAVVAALQTVTPFIAHHRTLTTYEEVAPAPEDTAGDPFFGPFDDSFRAFELQELVSLAPGLGKTISYKAVFQTIPDGLRSRALAPVGVVVRAQWTVRQLHRSRAASGPLSPASDSTTSGSTVTAEGDEFEFHEEVLLEANSLLMPFITESLLKVHREICENFMAETFKSYFGSPMQ</sequence>
<comment type="caution">
    <text evidence="3">The sequence shown here is derived from an EMBL/GenBank/DDBJ whole genome shotgun (WGS) entry which is preliminary data.</text>
</comment>
<name>A0A9W8SJ02_9HYPO</name>
<proteinExistence type="predicted"/>
<evidence type="ECO:0000313" key="3">
    <source>
        <dbReference type="EMBL" id="KAJ4272363.1"/>
    </source>
</evidence>
<feature type="domain" description="DUF7053" evidence="2">
    <location>
        <begin position="3"/>
        <end position="184"/>
    </location>
</feature>
<dbReference type="EMBL" id="JAOQAZ010000001">
    <property type="protein sequence ID" value="KAJ4272363.1"/>
    <property type="molecule type" value="Genomic_DNA"/>
</dbReference>
<gene>
    <name evidence="3" type="ORF">NW762_001076</name>
</gene>
<dbReference type="Pfam" id="PF23155">
    <property type="entry name" value="DUF7053"/>
    <property type="match status" value="1"/>
</dbReference>
<dbReference type="OrthoDB" id="4276610at2759"/>
<dbReference type="InterPro" id="IPR055481">
    <property type="entry name" value="DUF7053"/>
</dbReference>
<feature type="compositionally biased region" description="Polar residues" evidence="1">
    <location>
        <begin position="131"/>
        <end position="142"/>
    </location>
</feature>
<dbReference type="PANTHER" id="PTHR38117:SF2">
    <property type="entry name" value="NACHT AND WD40 DOMAIN PROTEIN"/>
    <property type="match status" value="1"/>
</dbReference>
<keyword evidence="4" id="KW-1185">Reference proteome</keyword>
<evidence type="ECO:0000313" key="4">
    <source>
        <dbReference type="Proteomes" id="UP001152049"/>
    </source>
</evidence>
<dbReference type="AlphaFoldDB" id="A0A9W8SJ02"/>
<organism evidence="3 4">
    <name type="scientific">Fusarium torreyae</name>
    <dbReference type="NCBI Taxonomy" id="1237075"/>
    <lineage>
        <taxon>Eukaryota</taxon>
        <taxon>Fungi</taxon>
        <taxon>Dikarya</taxon>
        <taxon>Ascomycota</taxon>
        <taxon>Pezizomycotina</taxon>
        <taxon>Sordariomycetes</taxon>
        <taxon>Hypocreomycetidae</taxon>
        <taxon>Hypocreales</taxon>
        <taxon>Nectriaceae</taxon>
        <taxon>Fusarium</taxon>
    </lineage>
</organism>
<reference evidence="3" key="1">
    <citation type="submission" date="2022-09" db="EMBL/GenBank/DDBJ databases">
        <title>Fusarium specimens isolated from Avocado Roots.</title>
        <authorList>
            <person name="Stajich J."/>
            <person name="Roper C."/>
            <person name="Heimlech-Rivalta G."/>
        </authorList>
    </citation>
    <scope>NUCLEOTIDE SEQUENCE</scope>
    <source>
        <strain evidence="3">CF00136</strain>
    </source>
</reference>
<feature type="region of interest" description="Disordered" evidence="1">
    <location>
        <begin position="124"/>
        <end position="143"/>
    </location>
</feature>
<dbReference type="Proteomes" id="UP001152049">
    <property type="component" value="Unassembled WGS sequence"/>
</dbReference>
<dbReference type="PANTHER" id="PTHR38117">
    <property type="entry name" value="NACHT AND WD40 DOMAIN PROTEIN"/>
    <property type="match status" value="1"/>
</dbReference>
<accession>A0A9W8SJ02</accession>
<evidence type="ECO:0000256" key="1">
    <source>
        <dbReference type="SAM" id="MobiDB-lite"/>
    </source>
</evidence>
<protein>
    <recommendedName>
        <fullName evidence="2">DUF7053 domain-containing protein</fullName>
    </recommendedName>
</protein>